<dbReference type="InterPro" id="IPR027417">
    <property type="entry name" value="P-loop_NTPase"/>
</dbReference>
<dbReference type="PANTHER" id="PTHR19211:SF6">
    <property type="entry name" value="BLL7188 PROTEIN"/>
    <property type="match status" value="1"/>
</dbReference>
<dbReference type="RefSeq" id="WP_006383382.1">
    <property type="nucleotide sequence ID" value="NZ_AEJB01000655.1"/>
</dbReference>
<dbReference type="SUPFAM" id="SSF52540">
    <property type="entry name" value="P-loop containing nucleoside triphosphate hydrolases"/>
    <property type="match status" value="2"/>
</dbReference>
<keyword evidence="3 6" id="KW-0067">ATP-binding</keyword>
<dbReference type="InterPro" id="IPR003439">
    <property type="entry name" value="ABC_transporter-like_ATP-bd"/>
</dbReference>
<dbReference type="GO" id="GO:0005524">
    <property type="term" value="F:ATP binding"/>
    <property type="evidence" value="ECO:0007669"/>
    <property type="project" value="UniProtKB-KW"/>
</dbReference>
<feature type="domain" description="ABC transporter" evidence="5">
    <location>
        <begin position="342"/>
        <end position="560"/>
    </location>
</feature>
<keyword evidence="2" id="KW-0547">Nucleotide-binding</keyword>
<dbReference type="GO" id="GO:0016887">
    <property type="term" value="F:ATP hydrolysis activity"/>
    <property type="evidence" value="ECO:0007669"/>
    <property type="project" value="InterPro"/>
</dbReference>
<dbReference type="SMART" id="SM00382">
    <property type="entry name" value="AAA"/>
    <property type="match status" value="2"/>
</dbReference>
<dbReference type="FunFam" id="3.40.50.300:FF:000597">
    <property type="entry name" value="ABC transporter ATP-binding protein"/>
    <property type="match status" value="1"/>
</dbReference>
<dbReference type="FunFam" id="3.40.50.300:FF:001320">
    <property type="entry name" value="Heme ABC transporter ATP-binding protein"/>
    <property type="match status" value="1"/>
</dbReference>
<feature type="region of interest" description="Disordered" evidence="4">
    <location>
        <begin position="306"/>
        <end position="327"/>
    </location>
</feature>
<dbReference type="PANTHER" id="PTHR19211">
    <property type="entry name" value="ATP-BINDING TRANSPORT PROTEIN-RELATED"/>
    <property type="match status" value="1"/>
</dbReference>
<evidence type="ECO:0000313" key="6">
    <source>
        <dbReference type="EMBL" id="ELP61791.1"/>
    </source>
</evidence>
<reference evidence="6 7" key="1">
    <citation type="journal article" date="2011" name="Plasmid">
        <title>Streptomyces turgidiscabies Car8 contains a modular pathogenicity island that shares virulence genes with other actinobacterial plant pathogens.</title>
        <authorList>
            <person name="Huguet-Tapia J.C."/>
            <person name="Badger J.H."/>
            <person name="Loria R."/>
            <person name="Pettis G.S."/>
        </authorList>
    </citation>
    <scope>NUCLEOTIDE SEQUENCE [LARGE SCALE GENOMIC DNA]</scope>
    <source>
        <strain evidence="6 7">Car8</strain>
    </source>
</reference>
<dbReference type="InterPro" id="IPR003593">
    <property type="entry name" value="AAA+_ATPase"/>
</dbReference>
<comment type="caution">
    <text evidence="6">The sequence shown here is derived from an EMBL/GenBank/DDBJ whole genome shotgun (WGS) entry which is preliminary data.</text>
</comment>
<feature type="domain" description="ABC transporter" evidence="5">
    <location>
        <begin position="29"/>
        <end position="261"/>
    </location>
</feature>
<proteinExistence type="predicted"/>
<evidence type="ECO:0000313" key="7">
    <source>
        <dbReference type="Proteomes" id="UP000010931"/>
    </source>
</evidence>
<dbReference type="STRING" id="85558.T45_02346"/>
<accession>L7ESV5</accession>
<keyword evidence="1" id="KW-0677">Repeat</keyword>
<evidence type="ECO:0000256" key="3">
    <source>
        <dbReference type="ARBA" id="ARBA00022840"/>
    </source>
</evidence>
<dbReference type="AlphaFoldDB" id="L7ESV5"/>
<dbReference type="EMBL" id="AEJB01000655">
    <property type="protein sequence ID" value="ELP61791.1"/>
    <property type="molecule type" value="Genomic_DNA"/>
</dbReference>
<keyword evidence="7" id="KW-1185">Reference proteome</keyword>
<protein>
    <submittedName>
        <fullName evidence="6">ABC transporter, ATP-binding protein</fullName>
    </submittedName>
</protein>
<dbReference type="Pfam" id="PF00005">
    <property type="entry name" value="ABC_tran"/>
    <property type="match status" value="2"/>
</dbReference>
<name>L7ESV5_STRT8</name>
<dbReference type="Proteomes" id="UP000010931">
    <property type="component" value="Unassembled WGS sequence"/>
</dbReference>
<dbReference type="InterPro" id="IPR050611">
    <property type="entry name" value="ABCF"/>
</dbReference>
<sequence>MRSSGPPSRCDYDKLSPEAALSTPTTASVVCADVFVTLPDGTPVLKELSWTAGHGHTGLIGVNGSGKSTLLRTIVGLRTPDTGAVRVNGRIGYLPQDFSVEPSLRVDEVLGIARIRTSVRAIESGDVRDEHFAEVGDDWDVDERAQATLAQLGLGHIGLDRAVGDMSGGEMVLLRLTALLLDRTDVLLLDEPTNNLDSRARDYLYHALARHRGIMITVSHDRDLLSRVDHIAELNADGLRTFGGNLDAYEACISTEQEAAARFVRNAQGEVSREQRALADAQTRQARSARYGKTQSAQNRFDKGTTQYKKRAAQVSAGKRQGGHEERLASARERLVGAQDQLRETTVMRTDLPGTVVPAERAVLSLYKARLRTGTYLGDIRVHGPERIALTGYNGAGKTTLLRTLAGEIQPAEGRSEVHVPSRYLPQRLGILQEDCSIIENVARFAPHSTDNEIRARLARLLFKGRTADRLVADLSGGERFRATIAALLLAEPAPQLLMLDEPTNNLDLASIDELIRALASYQGALIVVSHDLPFLRDIGLTSWWHLEADGIHSGDPLTL</sequence>
<dbReference type="GeneID" id="97400581"/>
<dbReference type="Gene3D" id="3.40.50.300">
    <property type="entry name" value="P-loop containing nucleotide triphosphate hydrolases"/>
    <property type="match status" value="2"/>
</dbReference>
<evidence type="ECO:0000256" key="1">
    <source>
        <dbReference type="ARBA" id="ARBA00022737"/>
    </source>
</evidence>
<dbReference type="PATRIC" id="fig|698760.3.peg.9289"/>
<gene>
    <name evidence="6" type="ORF">STRTUCAR8_06477</name>
</gene>
<evidence type="ECO:0000259" key="5">
    <source>
        <dbReference type="PROSITE" id="PS50893"/>
    </source>
</evidence>
<organism evidence="6 7">
    <name type="scientific">Streptomyces turgidiscabies (strain Car8)</name>
    <dbReference type="NCBI Taxonomy" id="698760"/>
    <lineage>
        <taxon>Bacteria</taxon>
        <taxon>Bacillati</taxon>
        <taxon>Actinomycetota</taxon>
        <taxon>Actinomycetes</taxon>
        <taxon>Kitasatosporales</taxon>
        <taxon>Streptomycetaceae</taxon>
        <taxon>Streptomyces</taxon>
    </lineage>
</organism>
<dbReference type="CDD" id="cd03221">
    <property type="entry name" value="ABCF_EF-3"/>
    <property type="match status" value="1"/>
</dbReference>
<dbReference type="PROSITE" id="PS50893">
    <property type="entry name" value="ABC_TRANSPORTER_2"/>
    <property type="match status" value="2"/>
</dbReference>
<evidence type="ECO:0000256" key="4">
    <source>
        <dbReference type="SAM" id="MobiDB-lite"/>
    </source>
</evidence>
<evidence type="ECO:0000256" key="2">
    <source>
        <dbReference type="ARBA" id="ARBA00022741"/>
    </source>
</evidence>